<keyword evidence="5" id="KW-1185">Reference proteome</keyword>
<gene>
    <name evidence="4" type="ORF">GCM10009020_35630</name>
</gene>
<dbReference type="Proteomes" id="UP001500420">
    <property type="component" value="Unassembled WGS sequence"/>
</dbReference>
<comment type="caution">
    <text evidence="4">The sequence shown here is derived from an EMBL/GenBank/DDBJ whole genome shotgun (WGS) entry which is preliminary data.</text>
</comment>
<dbReference type="InterPro" id="IPR020904">
    <property type="entry name" value="Sc_DH/Rdtase_CS"/>
</dbReference>
<dbReference type="FunFam" id="3.40.50.720:FF:000084">
    <property type="entry name" value="Short-chain dehydrogenase reductase"/>
    <property type="match status" value="1"/>
</dbReference>
<dbReference type="PANTHER" id="PTHR24321:SF8">
    <property type="entry name" value="ESTRADIOL 17-BETA-DEHYDROGENASE 8-RELATED"/>
    <property type="match status" value="1"/>
</dbReference>
<evidence type="ECO:0000256" key="3">
    <source>
        <dbReference type="ARBA" id="ARBA00023027"/>
    </source>
</evidence>
<keyword evidence="2" id="KW-0560">Oxidoreductase</keyword>
<dbReference type="InterPro" id="IPR002347">
    <property type="entry name" value="SDR_fam"/>
</dbReference>
<evidence type="ECO:0000313" key="5">
    <source>
        <dbReference type="Proteomes" id="UP001500420"/>
    </source>
</evidence>
<dbReference type="AlphaFoldDB" id="A0AAV3TED6"/>
<protein>
    <submittedName>
        <fullName evidence="4">Mycofactocin-coupled SDR family oxidoreductase</fullName>
    </submittedName>
</protein>
<dbReference type="PRINTS" id="PR00080">
    <property type="entry name" value="SDRFAMILY"/>
</dbReference>
<reference evidence="4 5" key="1">
    <citation type="journal article" date="2019" name="Int. J. Syst. Evol. Microbiol.">
        <title>The Global Catalogue of Microorganisms (GCM) 10K type strain sequencing project: providing services to taxonomists for standard genome sequencing and annotation.</title>
        <authorList>
            <consortium name="The Broad Institute Genomics Platform"/>
            <consortium name="The Broad Institute Genome Sequencing Center for Infectious Disease"/>
            <person name="Wu L."/>
            <person name="Ma J."/>
        </authorList>
    </citation>
    <scope>NUCLEOTIDE SEQUENCE [LARGE SCALE GENOMIC DNA]</scope>
    <source>
        <strain evidence="4 5">JCM 16328</strain>
    </source>
</reference>
<dbReference type="InterPro" id="IPR023985">
    <property type="entry name" value="SDR_subfam_1"/>
</dbReference>
<organism evidence="4 5">
    <name type="scientific">Natronoarchaeum mannanilyticum</name>
    <dbReference type="NCBI Taxonomy" id="926360"/>
    <lineage>
        <taxon>Archaea</taxon>
        <taxon>Methanobacteriati</taxon>
        <taxon>Methanobacteriota</taxon>
        <taxon>Stenosarchaea group</taxon>
        <taxon>Halobacteria</taxon>
        <taxon>Halobacteriales</taxon>
        <taxon>Natronoarchaeaceae</taxon>
    </lineage>
</organism>
<dbReference type="NCBIfam" id="TIGR03971">
    <property type="entry name" value="SDR_subfam_1"/>
    <property type="match status" value="1"/>
</dbReference>
<sequence>MVEYDFDGQVAFVTGAGRGQGRSHAVTYAENGADVVATDICETPDDAQYDMSGEDDLAETVAMVEERGQEALGVQMDVSKEATVERAVGEAIDEFGRIDILANNAGVAPPGALMEIDEATWDQALDVNLKGMWLCAKHVGNHMIERGEGGRIVNTSSTAGFVASPGLGHYTAAKHGVIGLTQTLAMELAQYDITVNAVCPSAVDTPMTGGIVESIGEEMAEVAEQSGPDNVLGEIVQPEDVSAAFMWLSSDDARFVTGIALPVAAGATAI</sequence>
<comment type="similarity">
    <text evidence="1">Belongs to the short-chain dehydrogenases/reductases (SDR) family.</text>
</comment>
<proteinExistence type="inferred from homology"/>
<evidence type="ECO:0000256" key="2">
    <source>
        <dbReference type="ARBA" id="ARBA00023002"/>
    </source>
</evidence>
<dbReference type="PROSITE" id="PS00061">
    <property type="entry name" value="ADH_SHORT"/>
    <property type="match status" value="1"/>
</dbReference>
<dbReference type="PANTHER" id="PTHR24321">
    <property type="entry name" value="DEHYDROGENASES, SHORT CHAIN"/>
    <property type="match status" value="1"/>
</dbReference>
<dbReference type="SUPFAM" id="SSF51735">
    <property type="entry name" value="NAD(P)-binding Rossmann-fold domains"/>
    <property type="match status" value="1"/>
</dbReference>
<dbReference type="CDD" id="cd05233">
    <property type="entry name" value="SDR_c"/>
    <property type="match status" value="1"/>
</dbReference>
<name>A0AAV3TED6_9EURY</name>
<dbReference type="Gene3D" id="3.40.50.720">
    <property type="entry name" value="NAD(P)-binding Rossmann-like Domain"/>
    <property type="match status" value="1"/>
</dbReference>
<dbReference type="GO" id="GO:0016491">
    <property type="term" value="F:oxidoreductase activity"/>
    <property type="evidence" value="ECO:0007669"/>
    <property type="project" value="UniProtKB-KW"/>
</dbReference>
<accession>A0AAV3TED6</accession>
<evidence type="ECO:0000256" key="1">
    <source>
        <dbReference type="ARBA" id="ARBA00006484"/>
    </source>
</evidence>
<dbReference type="EMBL" id="BAAADV010000008">
    <property type="protein sequence ID" value="GAA0683102.1"/>
    <property type="molecule type" value="Genomic_DNA"/>
</dbReference>
<keyword evidence="3" id="KW-0520">NAD</keyword>
<dbReference type="RefSeq" id="WP_343776023.1">
    <property type="nucleotide sequence ID" value="NZ_BAAADV010000008.1"/>
</dbReference>
<dbReference type="PRINTS" id="PR00081">
    <property type="entry name" value="GDHRDH"/>
</dbReference>
<dbReference type="Pfam" id="PF13561">
    <property type="entry name" value="adh_short_C2"/>
    <property type="match status" value="1"/>
</dbReference>
<dbReference type="InterPro" id="IPR036291">
    <property type="entry name" value="NAD(P)-bd_dom_sf"/>
</dbReference>
<evidence type="ECO:0000313" key="4">
    <source>
        <dbReference type="EMBL" id="GAA0683102.1"/>
    </source>
</evidence>